<accession>A0ABY0IE36</accession>
<feature type="signal peptide" evidence="1">
    <location>
        <begin position="1"/>
        <end position="18"/>
    </location>
</feature>
<sequence length="405" mass="47077">MRNLILALMLFLSSNVLAANLQKFHDRFSFERDDQGKIVAVRDLSIRKKFRFQDYIDYVKNSILNEQALMAQSGLTGNYEAEVEGLFVTGNGFLGNDFQTQKNVKRVVRSMRAFEGINFQEIFANPKFKELMEEFQAKLKDAFYYIDPTIIAKPDNSTFFYRKNVTYKVVSWALNQARKRLSSVPALNTAFYVITEAEKLFRTRRHYHQNLMLHYLEFADASALGLTKEEVDLIYSSIYESRIDWIAFWESSSAKLNWPRYGTSNFYSQFRMATNRFRQYNSKYSEVGERLNYSFQEVTLDGERVIVNLFDGNHTFDRSPAVAYSYDRPGRVKRLRAVLTLAGLGLSFVPLPAIIKDNVDAFIKSYYKTQQITEGALVGYFEMNDNAFMKEELKSQYINPFSSSL</sequence>
<dbReference type="EMBL" id="QDKL01000003">
    <property type="protein sequence ID" value="RZF20794.1"/>
    <property type="molecule type" value="Genomic_DNA"/>
</dbReference>
<keyword evidence="3" id="KW-1185">Reference proteome</keyword>
<dbReference type="Proteomes" id="UP000443582">
    <property type="component" value="Unassembled WGS sequence"/>
</dbReference>
<organism evidence="2 3">
    <name type="scientific">Halobacteriovorax vibrionivorans</name>
    <dbReference type="NCBI Taxonomy" id="2152716"/>
    <lineage>
        <taxon>Bacteria</taxon>
        <taxon>Pseudomonadati</taxon>
        <taxon>Bdellovibrionota</taxon>
        <taxon>Bacteriovoracia</taxon>
        <taxon>Bacteriovoracales</taxon>
        <taxon>Halobacteriovoraceae</taxon>
        <taxon>Halobacteriovorax</taxon>
    </lineage>
</organism>
<proteinExistence type="predicted"/>
<feature type="chain" id="PRO_5046602904" evidence="1">
    <location>
        <begin position="19"/>
        <end position="405"/>
    </location>
</feature>
<dbReference type="RefSeq" id="WP_115362962.1">
    <property type="nucleotide sequence ID" value="NZ_QDKL01000003.1"/>
</dbReference>
<name>A0ABY0IE36_9BACT</name>
<protein>
    <submittedName>
        <fullName evidence="2">Uncharacterized protein</fullName>
    </submittedName>
</protein>
<keyword evidence="1" id="KW-0732">Signal</keyword>
<evidence type="ECO:0000313" key="2">
    <source>
        <dbReference type="EMBL" id="RZF20794.1"/>
    </source>
</evidence>
<evidence type="ECO:0000313" key="3">
    <source>
        <dbReference type="Proteomes" id="UP000443582"/>
    </source>
</evidence>
<evidence type="ECO:0000256" key="1">
    <source>
        <dbReference type="SAM" id="SignalP"/>
    </source>
</evidence>
<reference evidence="3" key="1">
    <citation type="journal article" date="2019" name="Int. J. Syst. Evol. Microbiol.">
        <title>Halobacteriovorax valvorus sp. nov., a novel prokaryotic predator isolated from coastal seawater of China.</title>
        <authorList>
            <person name="Chen M.-X."/>
        </authorList>
    </citation>
    <scope>NUCLEOTIDE SEQUENCE [LARGE SCALE GENOMIC DNA]</scope>
    <source>
        <strain evidence="3">BL9</strain>
    </source>
</reference>
<gene>
    <name evidence="2" type="ORF">DAY19_12470</name>
</gene>
<comment type="caution">
    <text evidence="2">The sequence shown here is derived from an EMBL/GenBank/DDBJ whole genome shotgun (WGS) entry which is preliminary data.</text>
</comment>